<dbReference type="AlphaFoldDB" id="A0AA86VED7"/>
<dbReference type="EMBL" id="OY731400">
    <property type="protein sequence ID" value="CAJ1944256.1"/>
    <property type="molecule type" value="Genomic_DNA"/>
</dbReference>
<evidence type="ECO:0000313" key="2">
    <source>
        <dbReference type="Proteomes" id="UP001189624"/>
    </source>
</evidence>
<reference evidence="1" key="1">
    <citation type="submission" date="2023-10" db="EMBL/GenBank/DDBJ databases">
        <authorList>
            <person name="Domelevo Entfellner J.-B."/>
        </authorList>
    </citation>
    <scope>NUCLEOTIDE SEQUENCE</scope>
</reference>
<name>A0AA86VED7_9FABA</name>
<protein>
    <submittedName>
        <fullName evidence="1">Uncharacterized protein</fullName>
    </submittedName>
</protein>
<evidence type="ECO:0000313" key="1">
    <source>
        <dbReference type="EMBL" id="CAJ1944256.1"/>
    </source>
</evidence>
<keyword evidence="2" id="KW-1185">Reference proteome</keyword>
<sequence length="147" mass="16920">MYAREGCRYHSREGVTWGWVRDPERGRRGERGKKRRKRGEWGHVLSFLNSPVVYGSFKSESDPRRETLLSHDVPHSRASLSLSFTYANMHGPTSARTSRLQKAAALVEATFVSIVKQHPPDVFSAFMIRYALHDEYCAYLNGYLKNQ</sequence>
<dbReference type="Proteomes" id="UP001189624">
    <property type="component" value="Chromosome 3"/>
</dbReference>
<gene>
    <name evidence="1" type="ORF">AYBTSS11_LOCUS11822</name>
</gene>
<organism evidence="1 2">
    <name type="scientific">Sphenostylis stenocarpa</name>
    <dbReference type="NCBI Taxonomy" id="92480"/>
    <lineage>
        <taxon>Eukaryota</taxon>
        <taxon>Viridiplantae</taxon>
        <taxon>Streptophyta</taxon>
        <taxon>Embryophyta</taxon>
        <taxon>Tracheophyta</taxon>
        <taxon>Spermatophyta</taxon>
        <taxon>Magnoliopsida</taxon>
        <taxon>eudicotyledons</taxon>
        <taxon>Gunneridae</taxon>
        <taxon>Pentapetalae</taxon>
        <taxon>rosids</taxon>
        <taxon>fabids</taxon>
        <taxon>Fabales</taxon>
        <taxon>Fabaceae</taxon>
        <taxon>Papilionoideae</taxon>
        <taxon>50 kb inversion clade</taxon>
        <taxon>NPAAA clade</taxon>
        <taxon>indigoferoid/millettioid clade</taxon>
        <taxon>Phaseoleae</taxon>
        <taxon>Sphenostylis</taxon>
    </lineage>
</organism>
<proteinExistence type="predicted"/>
<dbReference type="Gramene" id="rna-AYBTSS11_LOCUS11822">
    <property type="protein sequence ID" value="CAJ1944256.1"/>
    <property type="gene ID" value="gene-AYBTSS11_LOCUS11822"/>
</dbReference>
<accession>A0AA86VED7</accession>